<dbReference type="EMBL" id="BCNO01000001">
    <property type="protein sequence ID" value="GAQ94291.1"/>
    <property type="molecule type" value="Genomic_DNA"/>
</dbReference>
<comment type="caution">
    <text evidence="12">The sequence shown here is derived from an EMBL/GenBank/DDBJ whole genome shotgun (WGS) entry which is preliminary data.</text>
</comment>
<dbReference type="PANTHER" id="PTHR30075:SF2">
    <property type="entry name" value="GLYCINE--TRNA LIGASE, CHLOROPLASTIC_MITOCHONDRIAL 2"/>
    <property type="match status" value="1"/>
</dbReference>
<evidence type="ECO:0000256" key="4">
    <source>
        <dbReference type="ARBA" id="ARBA00022598"/>
    </source>
</evidence>
<evidence type="ECO:0000256" key="6">
    <source>
        <dbReference type="ARBA" id="ARBA00022840"/>
    </source>
</evidence>
<dbReference type="PANTHER" id="PTHR30075">
    <property type="entry name" value="GLYCYL-TRNA SYNTHETASE"/>
    <property type="match status" value="1"/>
</dbReference>
<dbReference type="GO" id="GO:0005524">
    <property type="term" value="F:ATP binding"/>
    <property type="evidence" value="ECO:0007669"/>
    <property type="project" value="UniProtKB-UniRule"/>
</dbReference>
<evidence type="ECO:0000259" key="11">
    <source>
        <dbReference type="Pfam" id="PF05746"/>
    </source>
</evidence>
<protein>
    <recommendedName>
        <fullName evidence="10">Glycine--tRNA ligase beta subunit</fullName>
        <ecNumber evidence="10">6.1.1.14</ecNumber>
    </recommendedName>
    <alternativeName>
        <fullName evidence="10">Glycyl-tRNA synthetase beta subunit</fullName>
        <shortName evidence="10">GlyRS</shortName>
    </alternativeName>
</protein>
<keyword evidence="8 10" id="KW-0030">Aminoacyl-tRNA synthetase</keyword>
<comment type="similarity">
    <text evidence="2 10">Belongs to the class-II aminoacyl-tRNA synthetase family.</text>
</comment>
<comment type="subcellular location">
    <subcellularLocation>
        <location evidence="1 10">Cytoplasm</location>
    </subcellularLocation>
</comment>
<dbReference type="Proteomes" id="UP000054976">
    <property type="component" value="Unassembled WGS sequence"/>
</dbReference>
<dbReference type="InterPro" id="IPR008909">
    <property type="entry name" value="DALR_anticod-bd"/>
</dbReference>
<proteinExistence type="inferred from homology"/>
<keyword evidence="3 10" id="KW-0963">Cytoplasm</keyword>
<dbReference type="GO" id="GO:0005829">
    <property type="term" value="C:cytosol"/>
    <property type="evidence" value="ECO:0007669"/>
    <property type="project" value="TreeGrafter"/>
</dbReference>
<feature type="domain" description="DALR anticodon binding" evidence="11">
    <location>
        <begin position="574"/>
        <end position="672"/>
    </location>
</feature>
<comment type="catalytic activity">
    <reaction evidence="9 10">
        <text>tRNA(Gly) + glycine + ATP = glycyl-tRNA(Gly) + AMP + diphosphate</text>
        <dbReference type="Rhea" id="RHEA:16013"/>
        <dbReference type="Rhea" id="RHEA-COMP:9664"/>
        <dbReference type="Rhea" id="RHEA-COMP:9683"/>
        <dbReference type="ChEBI" id="CHEBI:30616"/>
        <dbReference type="ChEBI" id="CHEBI:33019"/>
        <dbReference type="ChEBI" id="CHEBI:57305"/>
        <dbReference type="ChEBI" id="CHEBI:78442"/>
        <dbReference type="ChEBI" id="CHEBI:78522"/>
        <dbReference type="ChEBI" id="CHEBI:456215"/>
        <dbReference type="EC" id="6.1.1.14"/>
    </reaction>
</comment>
<evidence type="ECO:0000313" key="12">
    <source>
        <dbReference type="EMBL" id="GAQ94291.1"/>
    </source>
</evidence>
<organism evidence="12 13">
    <name type="scientific">Thermodesulfovibrio aggregans</name>
    <dbReference type="NCBI Taxonomy" id="86166"/>
    <lineage>
        <taxon>Bacteria</taxon>
        <taxon>Pseudomonadati</taxon>
        <taxon>Nitrospirota</taxon>
        <taxon>Thermodesulfovibrionia</taxon>
        <taxon>Thermodesulfovibrionales</taxon>
        <taxon>Thermodesulfovibrionaceae</taxon>
        <taxon>Thermodesulfovibrio</taxon>
    </lineage>
</organism>
<dbReference type="NCBIfam" id="TIGR00211">
    <property type="entry name" value="glyS"/>
    <property type="match status" value="1"/>
</dbReference>
<dbReference type="SUPFAM" id="SSF47323">
    <property type="entry name" value="Anticodon-binding domain of a subclass of class I aminoacyl-tRNA synthetases"/>
    <property type="match status" value="1"/>
</dbReference>
<dbReference type="Pfam" id="PF02092">
    <property type="entry name" value="tRNA_synt_2f"/>
    <property type="match status" value="1"/>
</dbReference>
<dbReference type="OrthoDB" id="9775440at2"/>
<sequence length="678" mass="77859">MNLLFEIGVEEIPARFIPMALNQIEENSKKIFSQFRVEVEKLKAFATPRRIALMAEVSEEQSSEEKIIWGPPAHVAFDNEGKPKEPAYAFAKAHGLEVSHLEVKQKGKGNYVCAVIKEKGKKTEEILPDVLKEVFFSLSFPKMMRWGSGSIKFVRPVRWLMCLYNDRPISFEIDGLRSEGKTYGHRFLAGNPLFLSKIKEYDEALNDAFVIIDQEKRKQIIVTQATELANKVNGKVLWDDELLTEVNYLVEFPNSVLCSFSEEYLSLPEELLITVMKDHQRYFAVTDWDGKLKNYFVVVSNTIAENEENVRKGAQKVIKARFEDAKFYYEEDLKRGLDSLLNATKGIIYHEKLGSLYDKSLRILKIAEKLVNRLFPEKIELIRIAAKYCKADLASGVVGEFPELQGIMAGYYTKKAGLPEEVALAIKEHYLPKGFTDVLPSLEEGCILSIADKLDHIASFFYLGEIPSGTEDPFGLRRSANGILAILLRKRYSLTIKECVDTLEDFADDKIKQQISNFIAQRLESYLESSGYEVNLIKTVSDLILDHPVHEILERLEAVKLFCKRENFDSFFLALKRVSNIIKNHERFELNPVFLITDEEKNLYNAMIEKKQKLDEYLIKAQFLDALVYLETLTPIINIFFDRVLVMDKDENIRKNRIALLQQLAQMLKSVADLSKLY</sequence>
<evidence type="ECO:0000256" key="9">
    <source>
        <dbReference type="ARBA" id="ARBA00047937"/>
    </source>
</evidence>
<evidence type="ECO:0000256" key="10">
    <source>
        <dbReference type="HAMAP-Rule" id="MF_00255"/>
    </source>
</evidence>
<dbReference type="AlphaFoldDB" id="A0A0U9HMH1"/>
<keyword evidence="13" id="KW-1185">Reference proteome</keyword>
<name>A0A0U9HMH1_9BACT</name>
<dbReference type="InterPro" id="IPR015944">
    <property type="entry name" value="Gly-tRNA-synth_bsu"/>
</dbReference>
<dbReference type="GO" id="GO:0006426">
    <property type="term" value="P:glycyl-tRNA aminoacylation"/>
    <property type="evidence" value="ECO:0007669"/>
    <property type="project" value="UniProtKB-UniRule"/>
</dbReference>
<dbReference type="GO" id="GO:0006420">
    <property type="term" value="P:arginyl-tRNA aminoacylation"/>
    <property type="evidence" value="ECO:0007669"/>
    <property type="project" value="InterPro"/>
</dbReference>
<dbReference type="Pfam" id="PF05746">
    <property type="entry name" value="DALR_1"/>
    <property type="match status" value="1"/>
</dbReference>
<reference evidence="13" key="1">
    <citation type="submission" date="2016-01" db="EMBL/GenBank/DDBJ databases">
        <title>Draft genome sequence of Thermodesulfovibrio aggregans strain TGE-P1.</title>
        <authorList>
            <person name="Sekiguchi Y."/>
            <person name="Ohashi A."/>
            <person name="Matsuura N."/>
            <person name="Tourlousse M.D."/>
        </authorList>
    </citation>
    <scope>NUCLEOTIDE SEQUENCE [LARGE SCALE GENOMIC DNA]</scope>
    <source>
        <strain evidence="13">TGE-P1</strain>
    </source>
</reference>
<comment type="subunit">
    <text evidence="10">Tetramer of two alpha and two beta subunits.</text>
</comment>
<accession>A0A0U9HMH1</accession>
<dbReference type="SUPFAM" id="SSF109604">
    <property type="entry name" value="HD-domain/PDEase-like"/>
    <property type="match status" value="1"/>
</dbReference>
<dbReference type="EC" id="6.1.1.14" evidence="10"/>
<keyword evidence="7 10" id="KW-0648">Protein biosynthesis</keyword>
<keyword evidence="6 10" id="KW-0067">ATP-binding</keyword>
<dbReference type="HAMAP" id="MF_00255">
    <property type="entry name" value="Gly_tRNA_synth_beta"/>
    <property type="match status" value="1"/>
</dbReference>
<dbReference type="PRINTS" id="PR01045">
    <property type="entry name" value="TRNASYNTHGB"/>
</dbReference>
<keyword evidence="4 10" id="KW-0436">Ligase</keyword>
<evidence type="ECO:0000256" key="5">
    <source>
        <dbReference type="ARBA" id="ARBA00022741"/>
    </source>
</evidence>
<dbReference type="InterPro" id="IPR009080">
    <property type="entry name" value="tRNAsynth_Ia_anticodon-bd"/>
</dbReference>
<dbReference type="GO" id="GO:0004820">
    <property type="term" value="F:glycine-tRNA ligase activity"/>
    <property type="evidence" value="ECO:0007669"/>
    <property type="project" value="UniProtKB-UniRule"/>
</dbReference>
<evidence type="ECO:0000256" key="3">
    <source>
        <dbReference type="ARBA" id="ARBA00022490"/>
    </source>
</evidence>
<dbReference type="GO" id="GO:0004814">
    <property type="term" value="F:arginine-tRNA ligase activity"/>
    <property type="evidence" value="ECO:0007669"/>
    <property type="project" value="InterPro"/>
</dbReference>
<gene>
    <name evidence="10" type="primary">glyS</name>
    <name evidence="12" type="ORF">TAGGR_1470</name>
</gene>
<keyword evidence="5 10" id="KW-0547">Nucleotide-binding</keyword>
<evidence type="ECO:0000256" key="1">
    <source>
        <dbReference type="ARBA" id="ARBA00004496"/>
    </source>
</evidence>
<evidence type="ECO:0000256" key="8">
    <source>
        <dbReference type="ARBA" id="ARBA00023146"/>
    </source>
</evidence>
<evidence type="ECO:0000313" key="13">
    <source>
        <dbReference type="Proteomes" id="UP000054976"/>
    </source>
</evidence>
<dbReference type="STRING" id="86166.TAGGR_1470"/>
<evidence type="ECO:0000256" key="7">
    <source>
        <dbReference type="ARBA" id="ARBA00022917"/>
    </source>
</evidence>
<dbReference type="RefSeq" id="WP_059175755.1">
    <property type="nucleotide sequence ID" value="NZ_BCNO01000001.1"/>
</dbReference>
<evidence type="ECO:0000256" key="2">
    <source>
        <dbReference type="ARBA" id="ARBA00008226"/>
    </source>
</evidence>
<dbReference type="PROSITE" id="PS50861">
    <property type="entry name" value="AA_TRNA_LIGASE_II_GLYAB"/>
    <property type="match status" value="1"/>
</dbReference>
<dbReference type="InterPro" id="IPR006194">
    <property type="entry name" value="Gly-tRNA-synth_heterodimer"/>
</dbReference>